<accession>A0A813EDA9</accession>
<proteinExistence type="predicted"/>
<organism evidence="2 3">
    <name type="scientific">Polarella glacialis</name>
    <name type="common">Dinoflagellate</name>
    <dbReference type="NCBI Taxonomy" id="89957"/>
    <lineage>
        <taxon>Eukaryota</taxon>
        <taxon>Sar</taxon>
        <taxon>Alveolata</taxon>
        <taxon>Dinophyceae</taxon>
        <taxon>Suessiales</taxon>
        <taxon>Suessiaceae</taxon>
        <taxon>Polarella</taxon>
    </lineage>
</organism>
<gene>
    <name evidence="2" type="ORF">PGLA1383_LOCUS17491</name>
</gene>
<reference evidence="2" key="1">
    <citation type="submission" date="2021-02" db="EMBL/GenBank/DDBJ databases">
        <authorList>
            <person name="Dougan E. K."/>
            <person name="Rhodes N."/>
            <person name="Thang M."/>
            <person name="Chan C."/>
        </authorList>
    </citation>
    <scope>NUCLEOTIDE SEQUENCE</scope>
</reference>
<comment type="caution">
    <text evidence="2">The sequence shown here is derived from an EMBL/GenBank/DDBJ whole genome shotgun (WGS) entry which is preliminary data.</text>
</comment>
<feature type="non-terminal residue" evidence="2">
    <location>
        <position position="372"/>
    </location>
</feature>
<keyword evidence="1" id="KW-1133">Transmembrane helix</keyword>
<dbReference type="OrthoDB" id="420387at2759"/>
<protein>
    <submittedName>
        <fullName evidence="2">Uncharacterized protein</fullName>
    </submittedName>
</protein>
<evidence type="ECO:0000313" key="3">
    <source>
        <dbReference type="Proteomes" id="UP000654075"/>
    </source>
</evidence>
<keyword evidence="1" id="KW-0472">Membrane</keyword>
<dbReference type="Proteomes" id="UP000654075">
    <property type="component" value="Unassembled WGS sequence"/>
</dbReference>
<dbReference type="AlphaFoldDB" id="A0A813EDA9"/>
<feature type="transmembrane region" description="Helical" evidence="1">
    <location>
        <begin position="260"/>
        <end position="282"/>
    </location>
</feature>
<evidence type="ECO:0000256" key="1">
    <source>
        <dbReference type="SAM" id="Phobius"/>
    </source>
</evidence>
<name>A0A813EDA9_POLGL</name>
<keyword evidence="3" id="KW-1185">Reference proteome</keyword>
<keyword evidence="1" id="KW-0812">Transmembrane</keyword>
<dbReference type="EMBL" id="CAJNNV010010833">
    <property type="protein sequence ID" value="CAE8599121.1"/>
    <property type="molecule type" value="Genomic_DNA"/>
</dbReference>
<sequence>AKELFGADGTHFGTLVKEDRGSESPQWALRDRSGRPILAVSSNRRDGRDFKMTSISNGRVVERATAVRRPAGKLPAEHYEVVANPNVDAVLVLACFLAVLVFEVAPQAPSGDLDLRACLPDMCRGPSIITLRGASANRQMLLLASSLLMLVTFSVASSTTTCASESDDSLVFEEALDLDADDDALQLLQVASRSGATAVQGRGLTKTASLQVDQPSLVSEEATVMPNSPDGAAPAEGAKARKDIPLALLEAAEAFLEKNAWLPLLIMFGFAIVLGFLLLLLFQGCGRPGSETLGKGEGPSIFGQLRVQQHAGGKFLAAAALANLNRDFEQLDFSISKTDPAFAPMGKSFAPAFRPPWADQGPADTASQYQTI</sequence>
<evidence type="ECO:0000313" key="2">
    <source>
        <dbReference type="EMBL" id="CAE8599121.1"/>
    </source>
</evidence>